<comment type="caution">
    <text evidence="1">The sequence shown here is derived from an EMBL/GenBank/DDBJ whole genome shotgun (WGS) entry which is preliminary data.</text>
</comment>
<reference evidence="1" key="1">
    <citation type="submission" date="2018-12" db="EMBL/GenBank/DDBJ databases">
        <authorList>
            <person name="Will S."/>
            <person name="Neumann-Schaal M."/>
            <person name="Henke P."/>
        </authorList>
    </citation>
    <scope>NUCLEOTIDE SEQUENCE</scope>
    <source>
        <strain evidence="1">PCC 7102</strain>
    </source>
</reference>
<sequence length="59" mass="6871">MKDANKKQKQLEARCETNNECILSDIDRDLFLSLIENPLEPNEALKLAMARFKNEYKGE</sequence>
<dbReference type="EMBL" id="RSCL01000034">
    <property type="protein sequence ID" value="RUS96998.1"/>
    <property type="molecule type" value="Genomic_DNA"/>
</dbReference>
<evidence type="ECO:0000313" key="2">
    <source>
        <dbReference type="Proteomes" id="UP000271624"/>
    </source>
</evidence>
<organism evidence="1 2">
    <name type="scientific">Dulcicalothrix desertica PCC 7102</name>
    <dbReference type="NCBI Taxonomy" id="232991"/>
    <lineage>
        <taxon>Bacteria</taxon>
        <taxon>Bacillati</taxon>
        <taxon>Cyanobacteriota</taxon>
        <taxon>Cyanophyceae</taxon>
        <taxon>Nostocales</taxon>
        <taxon>Calotrichaceae</taxon>
        <taxon>Dulcicalothrix</taxon>
    </lineage>
</organism>
<dbReference type="RefSeq" id="WP_127086567.1">
    <property type="nucleotide sequence ID" value="NZ_RSCL01000034.1"/>
</dbReference>
<evidence type="ECO:0008006" key="3">
    <source>
        <dbReference type="Google" id="ProtNLM"/>
    </source>
</evidence>
<dbReference type="AlphaFoldDB" id="A0A3S1CR98"/>
<dbReference type="OrthoDB" id="467339at2"/>
<keyword evidence="2" id="KW-1185">Reference proteome</keyword>
<protein>
    <recommendedName>
        <fullName evidence="3">DUF1778 domain-containing protein</fullName>
    </recommendedName>
</protein>
<proteinExistence type="predicted"/>
<accession>A0A3S1CR98</accession>
<dbReference type="Gene3D" id="1.20.5.780">
    <property type="entry name" value="Single helix bin"/>
    <property type="match status" value="1"/>
</dbReference>
<gene>
    <name evidence="1" type="ORF">DSM106972_085480</name>
</gene>
<name>A0A3S1CR98_9CYAN</name>
<dbReference type="Proteomes" id="UP000271624">
    <property type="component" value="Unassembled WGS sequence"/>
</dbReference>
<reference evidence="1" key="2">
    <citation type="journal article" date="2019" name="Genome Biol. Evol.">
        <title>Day and night: Metabolic profiles and evolutionary relationships of six axenic non-marine cyanobacteria.</title>
        <authorList>
            <person name="Will S.E."/>
            <person name="Henke P."/>
            <person name="Boedeker C."/>
            <person name="Huang S."/>
            <person name="Brinkmann H."/>
            <person name="Rohde M."/>
            <person name="Jarek M."/>
            <person name="Friedl T."/>
            <person name="Seufert S."/>
            <person name="Schumacher M."/>
            <person name="Overmann J."/>
            <person name="Neumann-Schaal M."/>
            <person name="Petersen J."/>
        </authorList>
    </citation>
    <scope>NUCLEOTIDE SEQUENCE [LARGE SCALE GENOMIC DNA]</scope>
    <source>
        <strain evidence="1">PCC 7102</strain>
    </source>
</reference>
<evidence type="ECO:0000313" key="1">
    <source>
        <dbReference type="EMBL" id="RUS96998.1"/>
    </source>
</evidence>